<feature type="domain" description="Glycosyl transferase family 1" evidence="3">
    <location>
        <begin position="183"/>
        <end position="326"/>
    </location>
</feature>
<dbReference type="Gene3D" id="3.40.50.2000">
    <property type="entry name" value="Glycogen Phosphorylase B"/>
    <property type="match status" value="2"/>
</dbReference>
<protein>
    <submittedName>
        <fullName evidence="4">Glycosyltransferase family 4 protein</fullName>
    </submittedName>
</protein>
<evidence type="ECO:0000313" key="5">
    <source>
        <dbReference type="Proteomes" id="UP000642993"/>
    </source>
</evidence>
<dbReference type="Proteomes" id="UP000642993">
    <property type="component" value="Unassembled WGS sequence"/>
</dbReference>
<keyword evidence="5" id="KW-1185">Reference proteome</keyword>
<dbReference type="Pfam" id="PF00534">
    <property type="entry name" value="Glycos_transf_1"/>
    <property type="match status" value="1"/>
</dbReference>
<keyword evidence="2" id="KW-0808">Transferase</keyword>
<dbReference type="RefSeq" id="WP_192038492.1">
    <property type="nucleotide sequence ID" value="NZ_JACYWE010000003.1"/>
</dbReference>
<gene>
    <name evidence="4" type="ORF">HT102_05855</name>
</gene>
<evidence type="ECO:0000256" key="2">
    <source>
        <dbReference type="ARBA" id="ARBA00022679"/>
    </source>
</evidence>
<evidence type="ECO:0000313" key="4">
    <source>
        <dbReference type="EMBL" id="MBD8506006.1"/>
    </source>
</evidence>
<dbReference type="AlphaFoldDB" id="A0A927JB37"/>
<dbReference type="InterPro" id="IPR001296">
    <property type="entry name" value="Glyco_trans_1"/>
</dbReference>
<dbReference type="CDD" id="cd03801">
    <property type="entry name" value="GT4_PimA-like"/>
    <property type="match status" value="1"/>
</dbReference>
<dbReference type="PANTHER" id="PTHR12526:SF510">
    <property type="entry name" value="D-INOSITOL 3-PHOSPHATE GLYCOSYLTRANSFERASE"/>
    <property type="match status" value="1"/>
</dbReference>
<evidence type="ECO:0000256" key="1">
    <source>
        <dbReference type="ARBA" id="ARBA00022676"/>
    </source>
</evidence>
<dbReference type="GO" id="GO:0016757">
    <property type="term" value="F:glycosyltransferase activity"/>
    <property type="evidence" value="ECO:0007669"/>
    <property type="project" value="UniProtKB-KW"/>
</dbReference>
<sequence>MARPPRVQHGIYLPVVPRYRQACVDVIDEQLGDTVTHWAGDAHITETVRTGTVSPNLVEVRNHFLLGRKVLWQWGHFGEAISAEVLVVDLNPRDLSAWFFLVARRLLRRRTVAWGHLFPRAGRSSPTARVRRVMRRLAQGTIIYDYASVDFAKSELPGQPVWVAPNALYRQADLAPIDTSARRHRILYVGRLVTEKSIDRLLAGFARSGLADRGATLTIVGDGPEKPALAKLAAELGITAATEFLPGVYDATALRTLYAETICSVSPGYAGLSITQSLGFGVPIVVSENELHAPEIELDRTGGVLYYDATTDDGLATALVRAHDNPDQINGEDLRAYVHDRYSAEAMAAGVIAALRGADPQ</sequence>
<evidence type="ECO:0000259" key="3">
    <source>
        <dbReference type="Pfam" id="PF00534"/>
    </source>
</evidence>
<reference evidence="4" key="1">
    <citation type="submission" date="2020-09" db="EMBL/GenBank/DDBJ databases">
        <title>Hoyosella lacisalsi sp. nov., a halotolerant actinobacterium isolated from soil of Lake Gudzhirganskoe.</title>
        <authorList>
            <person name="Yang Q."/>
            <person name="Guo P.Y."/>
            <person name="Liu S.W."/>
            <person name="Li F.N."/>
            <person name="Sun C.H."/>
        </authorList>
    </citation>
    <scope>NUCLEOTIDE SEQUENCE</scope>
    <source>
        <strain evidence="4">G463</strain>
    </source>
</reference>
<comment type="caution">
    <text evidence="4">The sequence shown here is derived from an EMBL/GenBank/DDBJ whole genome shotgun (WGS) entry which is preliminary data.</text>
</comment>
<dbReference type="SUPFAM" id="SSF53756">
    <property type="entry name" value="UDP-Glycosyltransferase/glycogen phosphorylase"/>
    <property type="match status" value="1"/>
</dbReference>
<proteinExistence type="predicted"/>
<organism evidence="4 5">
    <name type="scientific">Lolliginicoccus lacisalsi</name>
    <dbReference type="NCBI Taxonomy" id="2742202"/>
    <lineage>
        <taxon>Bacteria</taxon>
        <taxon>Bacillati</taxon>
        <taxon>Actinomycetota</taxon>
        <taxon>Actinomycetes</taxon>
        <taxon>Mycobacteriales</taxon>
        <taxon>Hoyosellaceae</taxon>
        <taxon>Lolliginicoccus</taxon>
    </lineage>
</organism>
<accession>A0A927JB37</accession>
<name>A0A927JB37_9ACTN</name>
<dbReference type="EMBL" id="JACYWE010000003">
    <property type="protein sequence ID" value="MBD8506006.1"/>
    <property type="molecule type" value="Genomic_DNA"/>
</dbReference>
<keyword evidence="1" id="KW-0328">Glycosyltransferase</keyword>
<dbReference type="PANTHER" id="PTHR12526">
    <property type="entry name" value="GLYCOSYLTRANSFERASE"/>
    <property type="match status" value="1"/>
</dbReference>